<keyword evidence="2 5" id="KW-0812">Transmembrane</keyword>
<dbReference type="InterPro" id="IPR002781">
    <property type="entry name" value="TM_pro_TauE-like"/>
</dbReference>
<dbReference type="GO" id="GO:0005886">
    <property type="term" value="C:plasma membrane"/>
    <property type="evidence" value="ECO:0007669"/>
    <property type="project" value="UniProtKB-SubCell"/>
</dbReference>
<feature type="transmembrane region" description="Helical" evidence="5">
    <location>
        <begin position="7"/>
        <end position="34"/>
    </location>
</feature>
<gene>
    <name evidence="6" type="ORF">SAMN04488109_2512</name>
</gene>
<reference evidence="6 7" key="1">
    <citation type="submission" date="2016-11" db="EMBL/GenBank/DDBJ databases">
        <authorList>
            <person name="Jaros S."/>
            <person name="Januszkiewicz K."/>
            <person name="Wedrychowicz H."/>
        </authorList>
    </citation>
    <scope>NUCLEOTIDE SEQUENCE [LARGE SCALE GENOMIC DNA]</scope>
    <source>
        <strain evidence="6 7">DSM 24574</strain>
    </source>
</reference>
<feature type="transmembrane region" description="Helical" evidence="5">
    <location>
        <begin position="141"/>
        <end position="174"/>
    </location>
</feature>
<comment type="subcellular location">
    <subcellularLocation>
        <location evidence="5">Cell membrane</location>
        <topology evidence="5">Multi-pass membrane protein</topology>
    </subcellularLocation>
    <subcellularLocation>
        <location evidence="1">Membrane</location>
        <topology evidence="1">Multi-pass membrane protein</topology>
    </subcellularLocation>
</comment>
<name>A0A1M5NTJ7_9BACT</name>
<keyword evidence="7" id="KW-1185">Reference proteome</keyword>
<protein>
    <recommendedName>
        <fullName evidence="5">Probable membrane transporter protein</fullName>
    </recommendedName>
</protein>
<dbReference type="InterPro" id="IPR051598">
    <property type="entry name" value="TSUP/Inactive_protease-like"/>
</dbReference>
<evidence type="ECO:0000256" key="5">
    <source>
        <dbReference type="RuleBase" id="RU363041"/>
    </source>
</evidence>
<dbReference type="STRING" id="947013.SAMN04488109_2512"/>
<dbReference type="Pfam" id="PF01925">
    <property type="entry name" value="TauE"/>
    <property type="match status" value="1"/>
</dbReference>
<comment type="similarity">
    <text evidence="5">Belongs to the 4-toluene sulfonate uptake permease (TSUP) (TC 2.A.102) family.</text>
</comment>
<proteinExistence type="inferred from homology"/>
<keyword evidence="5" id="KW-1003">Cell membrane</keyword>
<feature type="transmembrane region" description="Helical" evidence="5">
    <location>
        <begin position="110"/>
        <end position="129"/>
    </location>
</feature>
<evidence type="ECO:0000313" key="6">
    <source>
        <dbReference type="EMBL" id="SHG92934.1"/>
    </source>
</evidence>
<feature type="transmembrane region" description="Helical" evidence="5">
    <location>
        <begin position="40"/>
        <end position="59"/>
    </location>
</feature>
<dbReference type="PANTHER" id="PTHR43701">
    <property type="entry name" value="MEMBRANE TRANSPORTER PROTEIN MJ0441-RELATED"/>
    <property type="match status" value="1"/>
</dbReference>
<evidence type="ECO:0000256" key="1">
    <source>
        <dbReference type="ARBA" id="ARBA00004141"/>
    </source>
</evidence>
<dbReference type="EMBL" id="FQWQ01000001">
    <property type="protein sequence ID" value="SHG92934.1"/>
    <property type="molecule type" value="Genomic_DNA"/>
</dbReference>
<accession>A0A1M5NTJ7</accession>
<evidence type="ECO:0000256" key="2">
    <source>
        <dbReference type="ARBA" id="ARBA00022692"/>
    </source>
</evidence>
<dbReference type="OrthoDB" id="8559161at2"/>
<keyword evidence="3 5" id="KW-1133">Transmembrane helix</keyword>
<organism evidence="6 7">
    <name type="scientific">Chryseolinea serpens</name>
    <dbReference type="NCBI Taxonomy" id="947013"/>
    <lineage>
        <taxon>Bacteria</taxon>
        <taxon>Pseudomonadati</taxon>
        <taxon>Bacteroidota</taxon>
        <taxon>Cytophagia</taxon>
        <taxon>Cytophagales</taxon>
        <taxon>Fulvivirgaceae</taxon>
        <taxon>Chryseolinea</taxon>
    </lineage>
</organism>
<sequence length="262" mass="28309">MEIVGYLASVCIGLILGLLGGGGSILSIPILVYLFQVDAVYASAYSLFIVGTTSLVGTIPKYKEQLVNIKTGFQFGIPSILTIFTTRRWIVPAIPDVIWQTDSVVITKRLLLLGLFAVLMVLASISMIRGRQEFKSDERPYAAFFIVLEGILIGFLTGLVGAGGGFLIIPALVLLTGLTFKAAVGTSLFIIAVNSLTGFLGDVMNYHIDWKFLLLITALAVAGVLIGSRLSHKISSAKLRKAFGWLVLVMGCWILFHEIVLV</sequence>
<dbReference type="AlphaFoldDB" id="A0A1M5NTJ7"/>
<feature type="transmembrane region" description="Helical" evidence="5">
    <location>
        <begin position="212"/>
        <end position="230"/>
    </location>
</feature>
<feature type="transmembrane region" description="Helical" evidence="5">
    <location>
        <begin position="242"/>
        <end position="261"/>
    </location>
</feature>
<feature type="transmembrane region" description="Helical" evidence="5">
    <location>
        <begin position="180"/>
        <end position="200"/>
    </location>
</feature>
<dbReference type="PANTHER" id="PTHR43701:SF2">
    <property type="entry name" value="MEMBRANE TRANSPORTER PROTEIN YJNA-RELATED"/>
    <property type="match status" value="1"/>
</dbReference>
<evidence type="ECO:0000256" key="3">
    <source>
        <dbReference type="ARBA" id="ARBA00022989"/>
    </source>
</evidence>
<keyword evidence="4 5" id="KW-0472">Membrane</keyword>
<evidence type="ECO:0000256" key="4">
    <source>
        <dbReference type="ARBA" id="ARBA00023136"/>
    </source>
</evidence>
<evidence type="ECO:0000313" key="7">
    <source>
        <dbReference type="Proteomes" id="UP000184212"/>
    </source>
</evidence>
<dbReference type="Proteomes" id="UP000184212">
    <property type="component" value="Unassembled WGS sequence"/>
</dbReference>